<accession>A0A4D6HGG9</accession>
<dbReference type="EMBL" id="CP031310">
    <property type="protein sequence ID" value="QCC52208.1"/>
    <property type="molecule type" value="Genomic_DNA"/>
</dbReference>
<dbReference type="Proteomes" id="UP000296706">
    <property type="component" value="Chromosome"/>
</dbReference>
<dbReference type="AlphaFoldDB" id="A0A4D6HGG9"/>
<keyword evidence="2" id="KW-1185">Reference proteome</keyword>
<evidence type="ECO:0000313" key="1">
    <source>
        <dbReference type="EMBL" id="QCC52208.1"/>
    </source>
</evidence>
<name>A0A4D6HGG9_9EURY</name>
<evidence type="ECO:0000313" key="2">
    <source>
        <dbReference type="Proteomes" id="UP000296706"/>
    </source>
</evidence>
<dbReference type="KEGG" id="hsn:DV733_13640"/>
<organism evidence="1 2">
    <name type="scientific">Halapricum salinum</name>
    <dbReference type="NCBI Taxonomy" id="1457250"/>
    <lineage>
        <taxon>Archaea</taxon>
        <taxon>Methanobacteriati</taxon>
        <taxon>Methanobacteriota</taxon>
        <taxon>Stenosarchaea group</taxon>
        <taxon>Halobacteria</taxon>
        <taxon>Halobacteriales</taxon>
        <taxon>Haloarculaceae</taxon>
        <taxon>Halapricum</taxon>
    </lineage>
</organism>
<gene>
    <name evidence="1" type="ORF">DV733_13640</name>
</gene>
<protein>
    <submittedName>
        <fullName evidence="1">Uncharacterized protein</fullName>
    </submittedName>
</protein>
<proteinExistence type="predicted"/>
<reference evidence="1 2" key="1">
    <citation type="journal article" date="2019" name="Nat. Commun.">
        <title>A new type of DNA phosphorothioation-based antiviral system in archaea.</title>
        <authorList>
            <person name="Xiong L."/>
            <person name="Liu S."/>
            <person name="Chen S."/>
            <person name="Xiao Y."/>
            <person name="Zhu B."/>
            <person name="Gao Y."/>
            <person name="Zhang Y."/>
            <person name="Chen B."/>
            <person name="Luo J."/>
            <person name="Deng Z."/>
            <person name="Chen X."/>
            <person name="Wang L."/>
            <person name="Chen S."/>
        </authorList>
    </citation>
    <scope>NUCLEOTIDE SEQUENCE [LARGE SCALE GENOMIC DNA]</scope>
    <source>
        <strain evidence="1 2">CBA1105</strain>
    </source>
</reference>
<sequence>MLLFGLMGLLVGFVRGLFVLLSTPTAYVEAEARIEELEERVETLESELDVHPTSEADSE</sequence>